<accession>A0A239XPC4</accession>
<reference evidence="1 2" key="1">
    <citation type="submission" date="2017-06" db="EMBL/GenBank/DDBJ databases">
        <authorList>
            <consortium name="Pathogen Informatics"/>
        </authorList>
    </citation>
    <scope>NUCLEOTIDE SEQUENCE [LARGE SCALE GENOMIC DNA]</scope>
    <source>
        <strain evidence="1 2">NCTC11291</strain>
    </source>
</reference>
<dbReference type="RefSeq" id="WP_095123651.1">
    <property type="nucleotide sequence ID" value="NZ_LT906454.1"/>
</dbReference>
<evidence type="ECO:0000313" key="1">
    <source>
        <dbReference type="EMBL" id="SNV47884.1"/>
    </source>
</evidence>
<dbReference type="Proteomes" id="UP000215144">
    <property type="component" value="Chromosome 1"/>
</dbReference>
<dbReference type="EMBL" id="LT906454">
    <property type="protein sequence ID" value="SNV47884.1"/>
    <property type="molecule type" value="Genomic_DNA"/>
</dbReference>
<organism evidence="1 2">
    <name type="scientific">Streptococcus acidominimus</name>
    <dbReference type="NCBI Taxonomy" id="1326"/>
    <lineage>
        <taxon>Bacteria</taxon>
        <taxon>Bacillati</taxon>
        <taxon>Bacillota</taxon>
        <taxon>Bacilli</taxon>
        <taxon>Lactobacillales</taxon>
        <taxon>Streptococcaceae</taxon>
        <taxon>Streptococcus</taxon>
    </lineage>
</organism>
<name>A0A239XPC4_STRAI</name>
<dbReference type="AlphaFoldDB" id="A0A239XPC4"/>
<sequence length="100" mass="11397">MTTNLSPKEELAEKYADKRVTELLSMTKKELAEYIASLEVEFMDLSDSVLDDDYPFMAVHGVQSNLSGLEDSALSLMKDLDKENEEGEKLFPALWKYRTV</sequence>
<evidence type="ECO:0000313" key="2">
    <source>
        <dbReference type="Proteomes" id="UP000215144"/>
    </source>
</evidence>
<gene>
    <name evidence="1" type="ORF">SAMEA4504048_02430</name>
</gene>
<dbReference type="KEGG" id="saco:SAME_02430"/>
<proteinExistence type="predicted"/>
<protein>
    <submittedName>
        <fullName evidence="1">Uncharacterized protein</fullName>
    </submittedName>
</protein>